<dbReference type="GO" id="GO:0006367">
    <property type="term" value="P:transcription initiation at RNA polymerase II promoter"/>
    <property type="evidence" value="ECO:0007669"/>
    <property type="project" value="InterPro"/>
</dbReference>
<dbReference type="RefSeq" id="XP_029686891.1">
    <property type="nucleotide sequence ID" value="XM_029831031.1"/>
</dbReference>
<feature type="compositionally biased region" description="Acidic residues" evidence="7">
    <location>
        <begin position="227"/>
        <end position="238"/>
    </location>
</feature>
<keyword evidence="5 6" id="KW-0539">Nucleus</keyword>
<dbReference type="SUPFAM" id="SSF50916">
    <property type="entry name" value="Rap30/74 interaction domains"/>
    <property type="match status" value="1"/>
</dbReference>
<dbReference type="Pfam" id="PF05793">
    <property type="entry name" value="TFIIF_alpha"/>
    <property type="match status" value="1"/>
</dbReference>
<keyword evidence="2 6" id="KW-0805">Transcription regulation</keyword>
<evidence type="ECO:0000256" key="3">
    <source>
        <dbReference type="ARBA" id="ARBA00023125"/>
    </source>
</evidence>
<proteinExistence type="inferred from homology"/>
<dbReference type="KEGG" id="tru:101073994"/>
<dbReference type="GO" id="GO:0032968">
    <property type="term" value="P:positive regulation of transcription elongation by RNA polymerase II"/>
    <property type="evidence" value="ECO:0007669"/>
    <property type="project" value="InterPro"/>
</dbReference>
<sequence length="377" mass="41506">MDLSNTVKEEKQESGSDTLGTSTTEHIVRIPQNRDITYNIRNFNPNDNVDFSTWKQAYLKHDCPPSEEMKTLESGAGRFEKKDQSLSLQINGRDGKILYGKSRNMATEDGSYYIFKQRPDGDLDAFLVQNWYDFTMHSTPTTEEAKAAWSSSSRWGGFHTERKSKTKPNSTDTGRGERMGITEALEDSDDSDYSNYEGLEVDCSSSEEELENGKPNQGEAFPKGIEEASESEEEEYEEDKAGRGKTRVNSSKFGTFDSDFGAKQPAAAFMLPPCGRGRGRGAADGSRTGRSLGGPPAESATTSGVQTTLPAAAAAAVAAASNRGHKKSKRQTTRTKAPAARRNSRNQNPRLRKKRTAVGKSSTKGARRRRRALKKSK</sequence>
<dbReference type="OrthoDB" id="76676at2759"/>
<evidence type="ECO:0000256" key="6">
    <source>
        <dbReference type="RuleBase" id="RU366044"/>
    </source>
</evidence>
<evidence type="ECO:0000256" key="2">
    <source>
        <dbReference type="ARBA" id="ARBA00023015"/>
    </source>
</evidence>
<feature type="compositionally biased region" description="Low complexity" evidence="7">
    <location>
        <begin position="311"/>
        <end position="320"/>
    </location>
</feature>
<dbReference type="InterPro" id="IPR011039">
    <property type="entry name" value="TFIIF_interaction"/>
</dbReference>
<keyword evidence="9" id="KW-1185">Reference proteome</keyword>
<dbReference type="AlphaFoldDB" id="A0A3B5KFL1"/>
<comment type="similarity">
    <text evidence="6">Belongs to the TFIIF alpha subunit family.</text>
</comment>
<feature type="region of interest" description="Disordered" evidence="7">
    <location>
        <begin position="202"/>
        <end position="377"/>
    </location>
</feature>
<dbReference type="InterPro" id="IPR008851">
    <property type="entry name" value="TFIIF-alpha"/>
</dbReference>
<evidence type="ECO:0000256" key="7">
    <source>
        <dbReference type="SAM" id="MobiDB-lite"/>
    </source>
</evidence>
<feature type="compositionally biased region" description="Polar residues" evidence="7">
    <location>
        <begin position="15"/>
        <end position="25"/>
    </location>
</feature>
<gene>
    <name evidence="8" type="primary">LOC101073994</name>
</gene>
<dbReference type="InParanoid" id="A0A3B5KFL1"/>
<comment type="function">
    <text evidence="6">TFIIF is a general transcription initiation factor that binds to RNA polymerase II and helps to recruit it to the initiation complex in collaboration with TFIIB. It promotes transcription elongation.</text>
</comment>
<organism evidence="8 9">
    <name type="scientific">Takifugu rubripes</name>
    <name type="common">Japanese pufferfish</name>
    <name type="synonym">Fugu rubripes</name>
    <dbReference type="NCBI Taxonomy" id="31033"/>
    <lineage>
        <taxon>Eukaryota</taxon>
        <taxon>Metazoa</taxon>
        <taxon>Chordata</taxon>
        <taxon>Craniata</taxon>
        <taxon>Vertebrata</taxon>
        <taxon>Euteleostomi</taxon>
        <taxon>Actinopterygii</taxon>
        <taxon>Neopterygii</taxon>
        <taxon>Teleostei</taxon>
        <taxon>Neoteleostei</taxon>
        <taxon>Acanthomorphata</taxon>
        <taxon>Eupercaria</taxon>
        <taxon>Tetraodontiformes</taxon>
        <taxon>Tetradontoidea</taxon>
        <taxon>Tetraodontidae</taxon>
        <taxon>Takifugu</taxon>
    </lineage>
</organism>
<reference evidence="8" key="3">
    <citation type="submission" date="2025-09" db="UniProtKB">
        <authorList>
            <consortium name="Ensembl"/>
        </authorList>
    </citation>
    <scope>IDENTIFICATION</scope>
</reference>
<evidence type="ECO:0000256" key="4">
    <source>
        <dbReference type="ARBA" id="ARBA00023163"/>
    </source>
</evidence>
<feature type="compositionally biased region" description="Polar residues" evidence="7">
    <location>
        <begin position="299"/>
        <end position="309"/>
    </location>
</feature>
<dbReference type="GO" id="GO:0003677">
    <property type="term" value="F:DNA binding"/>
    <property type="evidence" value="ECO:0007669"/>
    <property type="project" value="UniProtKB-KW"/>
</dbReference>
<name>A0A3B5KFL1_TAKRU</name>
<dbReference type="GO" id="GO:0005634">
    <property type="term" value="C:nucleus"/>
    <property type="evidence" value="ECO:0007669"/>
    <property type="project" value="UniProtKB-SubCell"/>
</dbReference>
<dbReference type="GeneID" id="101073994"/>
<evidence type="ECO:0000256" key="1">
    <source>
        <dbReference type="ARBA" id="ARBA00004123"/>
    </source>
</evidence>
<protein>
    <recommendedName>
        <fullName evidence="6">Transcription initiation factor IIF subunit alpha</fullName>
    </recommendedName>
</protein>
<dbReference type="Proteomes" id="UP000005226">
    <property type="component" value="Chromosome 22"/>
</dbReference>
<reference evidence="8" key="2">
    <citation type="submission" date="2025-08" db="UniProtKB">
        <authorList>
            <consortium name="Ensembl"/>
        </authorList>
    </citation>
    <scope>IDENTIFICATION</scope>
</reference>
<dbReference type="Ensembl" id="ENSTRUT00000056961.2">
    <property type="protein sequence ID" value="ENSTRUP00000054828.2"/>
    <property type="gene ID" value="ENSTRUG00000024462.2"/>
</dbReference>
<feature type="region of interest" description="Disordered" evidence="7">
    <location>
        <begin position="145"/>
        <end position="178"/>
    </location>
</feature>
<feature type="region of interest" description="Disordered" evidence="7">
    <location>
        <begin position="1"/>
        <end position="26"/>
    </location>
</feature>
<evidence type="ECO:0000313" key="8">
    <source>
        <dbReference type="Ensembl" id="ENSTRUP00000054828.2"/>
    </source>
</evidence>
<feature type="compositionally biased region" description="Basic residues" evidence="7">
    <location>
        <begin position="365"/>
        <end position="377"/>
    </location>
</feature>
<dbReference type="STRING" id="31033.ENSTRUP00000054828"/>
<evidence type="ECO:0000313" key="9">
    <source>
        <dbReference type="Proteomes" id="UP000005226"/>
    </source>
</evidence>
<keyword evidence="4 6" id="KW-0804">Transcription</keyword>
<keyword evidence="3 6" id="KW-0238">DNA-binding</keyword>
<comment type="subcellular location">
    <subcellularLocation>
        <location evidence="1 6">Nucleus</location>
    </subcellularLocation>
</comment>
<accession>A0A3B5KFL1</accession>
<reference evidence="8 9" key="1">
    <citation type="journal article" date="2011" name="Genome Biol. Evol.">
        <title>Integration of the genetic map and genome assembly of fugu facilitates insights into distinct features of genome evolution in teleosts and mammals.</title>
        <authorList>
            <person name="Kai W."/>
            <person name="Kikuchi K."/>
            <person name="Tohari S."/>
            <person name="Chew A.K."/>
            <person name="Tay A."/>
            <person name="Fujiwara A."/>
            <person name="Hosoya S."/>
            <person name="Suetake H."/>
            <person name="Naruse K."/>
            <person name="Brenner S."/>
            <person name="Suzuki Y."/>
            <person name="Venkatesh B."/>
        </authorList>
    </citation>
    <scope>NUCLEOTIDE SEQUENCE [LARGE SCALE GENOMIC DNA]</scope>
</reference>
<feature type="compositionally biased region" description="Basic residues" evidence="7">
    <location>
        <begin position="323"/>
        <end position="333"/>
    </location>
</feature>
<evidence type="ECO:0000256" key="5">
    <source>
        <dbReference type="ARBA" id="ARBA00023242"/>
    </source>
</evidence>